<dbReference type="PANTHER" id="PTHR14467:SF0">
    <property type="entry name" value="PROTEIN ARV1"/>
    <property type="match status" value="1"/>
</dbReference>
<dbReference type="AlphaFoldDB" id="A0A0A2V5G7"/>
<keyword evidence="3 10" id="KW-0813">Transport</keyword>
<organism evidence="12 13">
    <name type="scientific">Beauveria bassiana D1-5</name>
    <dbReference type="NCBI Taxonomy" id="1245745"/>
    <lineage>
        <taxon>Eukaryota</taxon>
        <taxon>Fungi</taxon>
        <taxon>Dikarya</taxon>
        <taxon>Ascomycota</taxon>
        <taxon>Pezizomycotina</taxon>
        <taxon>Sordariomycetes</taxon>
        <taxon>Hypocreomycetidae</taxon>
        <taxon>Hypocreales</taxon>
        <taxon>Cordycipitaceae</taxon>
        <taxon>Beauveria</taxon>
    </lineage>
</organism>
<keyword evidence="9 10" id="KW-0472">Membrane</keyword>
<evidence type="ECO:0000256" key="5">
    <source>
        <dbReference type="ARBA" id="ARBA00022824"/>
    </source>
</evidence>
<keyword evidence="10" id="KW-0333">Golgi apparatus</keyword>
<keyword evidence="8 10" id="KW-0443">Lipid metabolism</keyword>
<comment type="caution">
    <text evidence="12">The sequence shown here is derived from an EMBL/GenBank/DDBJ whole genome shotgun (WGS) entry which is preliminary data.</text>
</comment>
<keyword evidence="10" id="KW-0746">Sphingolipid metabolism</keyword>
<dbReference type="eggNOG" id="KOG0409">
    <property type="taxonomic scope" value="Eukaryota"/>
</dbReference>
<dbReference type="Gene3D" id="3.40.50.720">
    <property type="entry name" value="NAD(P)-binding Rossmann-like Domain"/>
    <property type="match status" value="1"/>
</dbReference>
<evidence type="ECO:0000256" key="9">
    <source>
        <dbReference type="ARBA" id="ARBA00023136"/>
    </source>
</evidence>
<dbReference type="EMBL" id="ANFO01001288">
    <property type="protein sequence ID" value="KGQ03061.1"/>
    <property type="molecule type" value="Genomic_DNA"/>
</dbReference>
<dbReference type="Proteomes" id="UP000030106">
    <property type="component" value="Unassembled WGS sequence"/>
</dbReference>
<feature type="transmembrane region" description="Helical" evidence="10">
    <location>
        <begin position="84"/>
        <end position="103"/>
    </location>
</feature>
<dbReference type="Gene3D" id="1.10.1040.10">
    <property type="entry name" value="N-(1-d-carboxylethyl)-l-norvaline Dehydrogenase, domain 2"/>
    <property type="match status" value="1"/>
</dbReference>
<dbReference type="STRING" id="1245745.A0A0A2V5G7"/>
<dbReference type="GO" id="GO:0006665">
    <property type="term" value="P:sphingolipid metabolic process"/>
    <property type="evidence" value="ECO:0007669"/>
    <property type="project" value="UniProtKB-UniRule"/>
</dbReference>
<evidence type="ECO:0000256" key="4">
    <source>
        <dbReference type="ARBA" id="ARBA00022692"/>
    </source>
</evidence>
<dbReference type="InterPro" id="IPR006115">
    <property type="entry name" value="6PGDH_NADP-bd"/>
</dbReference>
<dbReference type="GO" id="GO:0016125">
    <property type="term" value="P:sterol metabolic process"/>
    <property type="evidence" value="ECO:0007669"/>
    <property type="project" value="UniProtKB-UniRule"/>
</dbReference>
<evidence type="ECO:0000313" key="13">
    <source>
        <dbReference type="Proteomes" id="UP000030106"/>
    </source>
</evidence>
<feature type="transmembrane region" description="Helical" evidence="10">
    <location>
        <begin position="200"/>
        <end position="221"/>
    </location>
</feature>
<dbReference type="GO" id="GO:0097036">
    <property type="term" value="P:regulation of plasma membrane sterol distribution"/>
    <property type="evidence" value="ECO:0007669"/>
    <property type="project" value="UniProtKB-UniRule"/>
</dbReference>
<reference evidence="12 13" key="1">
    <citation type="submission" date="2012-10" db="EMBL/GenBank/DDBJ databases">
        <title>Genome sequencing and analysis of entomopathogenic fungi Beauveria bassiana D1-5.</title>
        <authorList>
            <person name="Li Q."/>
            <person name="Wang L."/>
            <person name="Zhang Z."/>
            <person name="Wang Q."/>
            <person name="Ren J."/>
            <person name="Wang M."/>
            <person name="Xu W."/>
            <person name="Wang J."/>
            <person name="Lu Y."/>
            <person name="Du Q."/>
            <person name="Sun Z."/>
        </authorList>
    </citation>
    <scope>NUCLEOTIDE SEQUENCE [LARGE SCALE GENOMIC DNA]</scope>
    <source>
        <strain evidence="12 13">D1-5</strain>
    </source>
</reference>
<dbReference type="OrthoDB" id="435038at2759"/>
<comment type="subcellular location">
    <subcellularLocation>
        <location evidence="1 10">Endoplasmic reticulum membrane</location>
        <topology evidence="1 10">Multi-pass membrane protein</topology>
    </subcellularLocation>
    <subcellularLocation>
        <location evidence="10">Golgi apparatus membrane</location>
        <topology evidence="10">Multi-pass membrane protein</topology>
    </subcellularLocation>
</comment>
<keyword evidence="4 10" id="KW-0812">Transmembrane</keyword>
<feature type="domain" description="6-phosphogluconate dehydrogenase NADP-binding" evidence="11">
    <location>
        <begin position="384"/>
        <end position="538"/>
    </location>
</feature>
<feature type="transmembrane region" description="Helical" evidence="10">
    <location>
        <begin position="228"/>
        <end position="250"/>
    </location>
</feature>
<proteinExistence type="inferred from homology"/>
<dbReference type="Pfam" id="PF04161">
    <property type="entry name" value="Arv1"/>
    <property type="match status" value="1"/>
</dbReference>
<evidence type="ECO:0000256" key="7">
    <source>
        <dbReference type="ARBA" id="ARBA00023055"/>
    </source>
</evidence>
<dbReference type="InterPro" id="IPR008927">
    <property type="entry name" value="6-PGluconate_DH-like_C_sf"/>
</dbReference>
<dbReference type="GO" id="GO:0000139">
    <property type="term" value="C:Golgi membrane"/>
    <property type="evidence" value="ECO:0007669"/>
    <property type="project" value="UniProtKB-SubCell"/>
</dbReference>
<evidence type="ECO:0000256" key="6">
    <source>
        <dbReference type="ARBA" id="ARBA00022989"/>
    </source>
</evidence>
<dbReference type="Pfam" id="PF03446">
    <property type="entry name" value="NAD_binding_2"/>
    <property type="match status" value="1"/>
</dbReference>
<dbReference type="SUPFAM" id="SSF51735">
    <property type="entry name" value="NAD(P)-binding Rossmann-fold domains"/>
    <property type="match status" value="1"/>
</dbReference>
<evidence type="ECO:0000256" key="10">
    <source>
        <dbReference type="RuleBase" id="RU368065"/>
    </source>
</evidence>
<evidence type="ECO:0000259" key="11">
    <source>
        <dbReference type="Pfam" id="PF03446"/>
    </source>
</evidence>
<name>A0A0A2V5G7_BEABA</name>
<dbReference type="GO" id="GO:0005789">
    <property type="term" value="C:endoplasmic reticulum membrane"/>
    <property type="evidence" value="ECO:0007669"/>
    <property type="project" value="UniProtKB-SubCell"/>
</dbReference>
<sequence length="684" mass="74240">MPICIECRHPVKTLWTQYSGAGDKASGHNIRLTVCRKCGRFCDKYVEHDFVVLFIDLVLIKPQVYRHLLHNTLMRDGDRFDPSIVRLGVLLLLFDVYLTWARIENQGLPGKTSGESNLGQLAQQPIVIQYFFFLMLCTFSTVAFHIVIRFLVASSLSPLVLLGVLPRHGRPNAVSTALLVSSSTKLFPILLVIWDYDVPAAATSLGWAVVANNVEALRILLDCRYYVACLLALAGAAARWFVARLVLVAAGLDDVDSISVDASMATDAKALWAMVTYVTDWVQLTMARMRDERHSLKRALAGGWRMEGRRIFNIHTVLALGSEKPCGGAHGHDDEEADEDRVSERGRWALTGNRHVMQAGCRDSSIHTVRQADITVTMAPTLLWIGLGNMGRAMCKNIVEKGNLDSPLLIYNRSRQRAVDLSQKLPAGKTEVVESLVEGVAKADVIFTCVANDAAVSQTIDTALQADVAGKLFIECSTIHPNATQATADKLLARTAEFVAAPVFGAPAAAETGQLIAVLAGPPSSVNRARPWFVGVTARAEIDLAGAAYGKATTLKVIGNTFILNMVEQLAEAHVLAEKSGLGTQHLHELVSALFPGPYAAYSTRMLTGDYYKREEPLWAVDLARKDARHAKTLAEAAGTKVQNVETADAHLASLKEHAGPSGDIAGIYGVVRKEAGLKFGNGA</sequence>
<dbReference type="SUPFAM" id="SSF48179">
    <property type="entry name" value="6-phosphogluconate dehydrogenase C-terminal domain-like"/>
    <property type="match status" value="1"/>
</dbReference>
<protein>
    <recommendedName>
        <fullName evidence="10">Protein ARV</fullName>
    </recommendedName>
</protein>
<dbReference type="InterPro" id="IPR036291">
    <property type="entry name" value="NAD(P)-bd_dom_sf"/>
</dbReference>
<gene>
    <name evidence="12" type="ORF">BBAD15_g11692</name>
</gene>
<keyword evidence="6 10" id="KW-1133">Transmembrane helix</keyword>
<keyword evidence="5 10" id="KW-0256">Endoplasmic reticulum</keyword>
<comment type="function">
    <text evidence="10">Mediator of sterol homeostasis involved in sterol uptake, trafficking and distribution into membranes.</text>
</comment>
<dbReference type="InterPro" id="IPR007290">
    <property type="entry name" value="Arv1"/>
</dbReference>
<evidence type="ECO:0000256" key="1">
    <source>
        <dbReference type="ARBA" id="ARBA00004477"/>
    </source>
</evidence>
<dbReference type="GO" id="GO:0032541">
    <property type="term" value="C:cortical endoplasmic reticulum"/>
    <property type="evidence" value="ECO:0007669"/>
    <property type="project" value="TreeGrafter"/>
</dbReference>
<dbReference type="GO" id="GO:0032366">
    <property type="term" value="P:intracellular sterol transport"/>
    <property type="evidence" value="ECO:0007669"/>
    <property type="project" value="UniProtKB-UniRule"/>
</dbReference>
<comment type="similarity">
    <text evidence="2 10">Belongs to the ARV1 family.</text>
</comment>
<dbReference type="HOGENOM" id="CLU_472520_0_0_1"/>
<dbReference type="GO" id="GO:0050661">
    <property type="term" value="F:NADP binding"/>
    <property type="evidence" value="ECO:0007669"/>
    <property type="project" value="InterPro"/>
</dbReference>
<keyword evidence="7 10" id="KW-0445">Lipid transport</keyword>
<evidence type="ECO:0000256" key="8">
    <source>
        <dbReference type="ARBA" id="ARBA00023098"/>
    </source>
</evidence>
<dbReference type="InterPro" id="IPR013328">
    <property type="entry name" value="6PGD_dom2"/>
</dbReference>
<evidence type="ECO:0000313" key="12">
    <source>
        <dbReference type="EMBL" id="KGQ03061.1"/>
    </source>
</evidence>
<accession>A0A0A2V5G7</accession>
<feature type="transmembrane region" description="Helical" evidence="10">
    <location>
        <begin position="127"/>
        <end position="152"/>
    </location>
</feature>
<comment type="function">
    <text evidence="10">Regulates also the sphingolipid metabolism.</text>
</comment>
<dbReference type="PANTHER" id="PTHR14467">
    <property type="entry name" value="ARV1"/>
    <property type="match status" value="1"/>
</dbReference>
<evidence type="ECO:0000256" key="3">
    <source>
        <dbReference type="ARBA" id="ARBA00022448"/>
    </source>
</evidence>
<evidence type="ECO:0000256" key="2">
    <source>
        <dbReference type="ARBA" id="ARBA00009187"/>
    </source>
</evidence>